<keyword evidence="2" id="KW-0732">Signal</keyword>
<organism evidence="3 4">
    <name type="scientific">Ichthyophthirius multifiliis</name>
    <name type="common">White spot disease agent</name>
    <name type="synonym">Ich</name>
    <dbReference type="NCBI Taxonomy" id="5932"/>
    <lineage>
        <taxon>Eukaryota</taxon>
        <taxon>Sar</taxon>
        <taxon>Alveolata</taxon>
        <taxon>Ciliophora</taxon>
        <taxon>Intramacronucleata</taxon>
        <taxon>Oligohymenophorea</taxon>
        <taxon>Hymenostomatida</taxon>
        <taxon>Ophryoglenina</taxon>
        <taxon>Ichthyophthirius</taxon>
    </lineage>
</organism>
<dbReference type="AlphaFoldDB" id="G0QVN7"/>
<evidence type="ECO:0000256" key="1">
    <source>
        <dbReference type="SAM" id="Coils"/>
    </source>
</evidence>
<dbReference type="EMBL" id="GL983950">
    <property type="protein sequence ID" value="EGR30724.1"/>
    <property type="molecule type" value="Genomic_DNA"/>
</dbReference>
<dbReference type="OrthoDB" id="293033at2759"/>
<feature type="signal peptide" evidence="2">
    <location>
        <begin position="1"/>
        <end position="20"/>
    </location>
</feature>
<accession>G0QVN7</accession>
<dbReference type="GeneID" id="14906833"/>
<sequence length="325" mass="37632">MNKQLQIVFLCLSIFLICQATETQTETESQDLHKTFEKALENNQNPSVENLLQLKNLKGQVYLIDQIYQSILELKTNVENDKQALKIMVNNDNQKSQSSIEEKSVKLRILNGQLVVLQQKLIALQDERLKISNIYTQDNQNYIERRTKQTELQNYINELIIQINNLKFEQIAQTLLQENVFAELKNKGKGNPIFAMVQLAKIFNEGDREKLFQHLNALKNAVQETLRLDQEKENSNLSLYQNLTNSLDNILIPTTIRQIKEIQDLIVILEAEIAKLNERIKIVNKEQEYADGLRDRVLGNTKQALSLTETNKENLSKAEIIITRK</sequence>
<evidence type="ECO:0000313" key="4">
    <source>
        <dbReference type="Proteomes" id="UP000008983"/>
    </source>
</evidence>
<evidence type="ECO:0000313" key="3">
    <source>
        <dbReference type="EMBL" id="EGR30724.1"/>
    </source>
</evidence>
<dbReference type="RefSeq" id="XP_004032311.1">
    <property type="nucleotide sequence ID" value="XM_004032263.1"/>
</dbReference>
<dbReference type="Proteomes" id="UP000008983">
    <property type="component" value="Unassembled WGS sequence"/>
</dbReference>
<reference evidence="3 4" key="1">
    <citation type="submission" date="2011-07" db="EMBL/GenBank/DDBJ databases">
        <authorList>
            <person name="Coyne R."/>
            <person name="Brami D."/>
            <person name="Johnson J."/>
            <person name="Hostetler J."/>
            <person name="Hannick L."/>
            <person name="Clark T."/>
            <person name="Cassidy-Hanley D."/>
            <person name="Inman J."/>
        </authorList>
    </citation>
    <scope>NUCLEOTIDE SEQUENCE [LARGE SCALE GENOMIC DNA]</scope>
    <source>
        <strain evidence="3 4">G5</strain>
    </source>
</reference>
<evidence type="ECO:0000256" key="2">
    <source>
        <dbReference type="SAM" id="SignalP"/>
    </source>
</evidence>
<feature type="chain" id="PRO_5003408234" evidence="2">
    <location>
        <begin position="21"/>
        <end position="325"/>
    </location>
</feature>
<keyword evidence="1" id="KW-0175">Coiled coil</keyword>
<protein>
    <submittedName>
        <fullName evidence="3">Uncharacterized protein</fullName>
    </submittedName>
</protein>
<keyword evidence="4" id="KW-1185">Reference proteome</keyword>
<dbReference type="OMA" id="DQIKVHK"/>
<dbReference type="InParanoid" id="G0QVN7"/>
<gene>
    <name evidence="3" type="ORF">IMG5_124910</name>
</gene>
<proteinExistence type="predicted"/>
<feature type="coiled-coil region" evidence="1">
    <location>
        <begin position="259"/>
        <end position="286"/>
    </location>
</feature>
<name>G0QVN7_ICHMU</name>